<dbReference type="SUPFAM" id="SSF52058">
    <property type="entry name" value="L domain-like"/>
    <property type="match status" value="1"/>
</dbReference>
<name>A0A392P8I4_9FABA</name>
<dbReference type="Proteomes" id="UP000265520">
    <property type="component" value="Unassembled WGS sequence"/>
</dbReference>
<feature type="non-terminal residue" evidence="1">
    <location>
        <position position="96"/>
    </location>
</feature>
<dbReference type="EMBL" id="LXQA010068827">
    <property type="protein sequence ID" value="MCI08378.1"/>
    <property type="molecule type" value="Genomic_DNA"/>
</dbReference>
<dbReference type="InterPro" id="IPR032675">
    <property type="entry name" value="LRR_dom_sf"/>
</dbReference>
<organism evidence="1 2">
    <name type="scientific">Trifolium medium</name>
    <dbReference type="NCBI Taxonomy" id="97028"/>
    <lineage>
        <taxon>Eukaryota</taxon>
        <taxon>Viridiplantae</taxon>
        <taxon>Streptophyta</taxon>
        <taxon>Embryophyta</taxon>
        <taxon>Tracheophyta</taxon>
        <taxon>Spermatophyta</taxon>
        <taxon>Magnoliopsida</taxon>
        <taxon>eudicotyledons</taxon>
        <taxon>Gunneridae</taxon>
        <taxon>Pentapetalae</taxon>
        <taxon>rosids</taxon>
        <taxon>fabids</taxon>
        <taxon>Fabales</taxon>
        <taxon>Fabaceae</taxon>
        <taxon>Papilionoideae</taxon>
        <taxon>50 kb inversion clade</taxon>
        <taxon>NPAAA clade</taxon>
        <taxon>Hologalegina</taxon>
        <taxon>IRL clade</taxon>
        <taxon>Trifolieae</taxon>
        <taxon>Trifolium</taxon>
    </lineage>
</organism>
<evidence type="ECO:0000313" key="2">
    <source>
        <dbReference type="Proteomes" id="UP000265520"/>
    </source>
</evidence>
<comment type="caution">
    <text evidence="1">The sequence shown here is derived from an EMBL/GenBank/DDBJ whole genome shotgun (WGS) entry which is preliminary data.</text>
</comment>
<evidence type="ECO:0000313" key="1">
    <source>
        <dbReference type="EMBL" id="MCI08378.1"/>
    </source>
</evidence>
<reference evidence="1 2" key="1">
    <citation type="journal article" date="2018" name="Front. Plant Sci.">
        <title>Red Clover (Trifolium pratense) and Zigzag Clover (T. medium) - A Picture of Genomic Similarities and Differences.</title>
        <authorList>
            <person name="Dluhosova J."/>
            <person name="Istvanek J."/>
            <person name="Nedelnik J."/>
            <person name="Repkova J."/>
        </authorList>
    </citation>
    <scope>NUCLEOTIDE SEQUENCE [LARGE SCALE GENOMIC DNA]</scope>
    <source>
        <strain evidence="2">cv. 10/8</strain>
        <tissue evidence="1">Leaf</tissue>
    </source>
</reference>
<dbReference type="Gene3D" id="3.80.10.10">
    <property type="entry name" value="Ribonuclease Inhibitor"/>
    <property type="match status" value="1"/>
</dbReference>
<accession>A0A392P8I4</accession>
<proteinExistence type="predicted"/>
<dbReference type="AlphaFoldDB" id="A0A392P8I4"/>
<sequence>MSELNLQLGHAHIESLPKGSKNLTRLRHLDLHHSRELQALPELPTSLETLETLDAGRCVSLENVAFHSTASEQLKEKKKRVTFWNCLKLNEPSLKA</sequence>
<protein>
    <submittedName>
        <fullName evidence="1">Disease resistance protein</fullName>
    </submittedName>
</protein>
<keyword evidence="2" id="KW-1185">Reference proteome</keyword>